<gene>
    <name evidence="1" type="ORF">AVEN_91831_1</name>
</gene>
<sequence>MDSNHSISYSRDTEAIRSPWICGRFFRYFGHLIQLQRCERQGLEPHSMRYSYYLAFIRPGTKKSRQYSSDGLACQWIEYLLICSFESFRRGHTSQVKYGGPFMLELH</sequence>
<name>A0A4Y2K374_ARAVE</name>
<dbReference type="Proteomes" id="UP000499080">
    <property type="component" value="Unassembled WGS sequence"/>
</dbReference>
<dbReference type="AlphaFoldDB" id="A0A4Y2K374"/>
<accession>A0A4Y2K374</accession>
<reference evidence="1 2" key="1">
    <citation type="journal article" date="2019" name="Sci. Rep.">
        <title>Orb-weaving spider Araneus ventricosus genome elucidates the spidroin gene catalogue.</title>
        <authorList>
            <person name="Kono N."/>
            <person name="Nakamura H."/>
            <person name="Ohtoshi R."/>
            <person name="Moran D.A.P."/>
            <person name="Shinohara A."/>
            <person name="Yoshida Y."/>
            <person name="Fujiwara M."/>
            <person name="Mori M."/>
            <person name="Tomita M."/>
            <person name="Arakawa K."/>
        </authorList>
    </citation>
    <scope>NUCLEOTIDE SEQUENCE [LARGE SCALE GENOMIC DNA]</scope>
</reference>
<dbReference type="EMBL" id="BGPR01004208">
    <property type="protein sequence ID" value="GBM97143.1"/>
    <property type="molecule type" value="Genomic_DNA"/>
</dbReference>
<evidence type="ECO:0000313" key="1">
    <source>
        <dbReference type="EMBL" id="GBM97143.1"/>
    </source>
</evidence>
<keyword evidence="2" id="KW-1185">Reference proteome</keyword>
<proteinExistence type="predicted"/>
<protein>
    <submittedName>
        <fullName evidence="1">Uncharacterized protein</fullName>
    </submittedName>
</protein>
<organism evidence="1 2">
    <name type="scientific">Araneus ventricosus</name>
    <name type="common">Orbweaver spider</name>
    <name type="synonym">Epeira ventricosa</name>
    <dbReference type="NCBI Taxonomy" id="182803"/>
    <lineage>
        <taxon>Eukaryota</taxon>
        <taxon>Metazoa</taxon>
        <taxon>Ecdysozoa</taxon>
        <taxon>Arthropoda</taxon>
        <taxon>Chelicerata</taxon>
        <taxon>Arachnida</taxon>
        <taxon>Araneae</taxon>
        <taxon>Araneomorphae</taxon>
        <taxon>Entelegynae</taxon>
        <taxon>Araneoidea</taxon>
        <taxon>Araneidae</taxon>
        <taxon>Araneus</taxon>
    </lineage>
</organism>
<comment type="caution">
    <text evidence="1">The sequence shown here is derived from an EMBL/GenBank/DDBJ whole genome shotgun (WGS) entry which is preliminary data.</text>
</comment>
<evidence type="ECO:0000313" key="2">
    <source>
        <dbReference type="Proteomes" id="UP000499080"/>
    </source>
</evidence>